<organism evidence="1 2">
    <name type="scientific">Streptomyces blastmyceticus</name>
    <dbReference type="NCBI Taxonomy" id="68180"/>
    <lineage>
        <taxon>Bacteria</taxon>
        <taxon>Bacillati</taxon>
        <taxon>Actinomycetota</taxon>
        <taxon>Actinomycetes</taxon>
        <taxon>Kitasatosporales</taxon>
        <taxon>Streptomycetaceae</taxon>
        <taxon>Streptomyces</taxon>
    </lineage>
</organism>
<gene>
    <name evidence="1" type="ORF">GCM10010319_34780</name>
</gene>
<accession>A0ABN0X457</accession>
<protein>
    <submittedName>
        <fullName evidence="1">Uncharacterized protein</fullName>
    </submittedName>
</protein>
<proteinExistence type="predicted"/>
<dbReference type="EMBL" id="BAAABW010000017">
    <property type="protein sequence ID" value="GAA0354639.1"/>
    <property type="molecule type" value="Genomic_DNA"/>
</dbReference>
<evidence type="ECO:0000313" key="1">
    <source>
        <dbReference type="EMBL" id="GAA0354639.1"/>
    </source>
</evidence>
<name>A0ABN0X457_9ACTN</name>
<reference evidence="1 2" key="1">
    <citation type="journal article" date="2019" name="Int. J. Syst. Evol. Microbiol.">
        <title>The Global Catalogue of Microorganisms (GCM) 10K type strain sequencing project: providing services to taxonomists for standard genome sequencing and annotation.</title>
        <authorList>
            <consortium name="The Broad Institute Genomics Platform"/>
            <consortium name="The Broad Institute Genome Sequencing Center for Infectious Disease"/>
            <person name="Wu L."/>
            <person name="Ma J."/>
        </authorList>
    </citation>
    <scope>NUCLEOTIDE SEQUENCE [LARGE SCALE GENOMIC DNA]</scope>
    <source>
        <strain evidence="1 2">JCM 4565</strain>
    </source>
</reference>
<keyword evidence="2" id="KW-1185">Reference proteome</keyword>
<comment type="caution">
    <text evidence="1">The sequence shown here is derived from an EMBL/GenBank/DDBJ whole genome shotgun (WGS) entry which is preliminary data.</text>
</comment>
<sequence>MTGAFPTDPVPPQPDRTGCRRRVNDFYAHTRSLPARGIASQTITCHGRPYDRGGRVWCGSLPGGWWWSVEFETSQVALGSQQYPGNHGVPVAYTAR</sequence>
<evidence type="ECO:0000313" key="2">
    <source>
        <dbReference type="Proteomes" id="UP001500063"/>
    </source>
</evidence>
<dbReference type="Proteomes" id="UP001500063">
    <property type="component" value="Unassembled WGS sequence"/>
</dbReference>